<sequence length="278" mass="32071">MLVGTLVTALGSVQKDSRDTSSLLQANVYYGNIVNIFRKFKDKDKELLFSTLYQAPIPFSTEEENFFMTVGCRPLANGANINWLGLENDTKMIPNYDITRKIFDSITAMYNLSDPVMLEEMLLEEIGKEGEFEHKFHSRLLQKRGIISYQQFAHIIDRYQLEADDPVVSSIPWDKYFSFTTESNVTDGNYMSAEAVAAIFDMELSAVEEEWVPGTDALQTFKQTYQPVDFEKYSPAFSKHFVDIAECEVIYTYADEPYKFTFMYSKGEVKHFEFLGRQ</sequence>
<accession>A0ABT7R0J8</accession>
<name>A0ABT7R0J8_9BACT</name>
<evidence type="ECO:0000313" key="2">
    <source>
        <dbReference type="Proteomes" id="UP001169069"/>
    </source>
</evidence>
<evidence type="ECO:0000313" key="1">
    <source>
        <dbReference type="EMBL" id="MDM5272615.1"/>
    </source>
</evidence>
<protein>
    <submittedName>
        <fullName evidence="1">Uncharacterized protein</fullName>
    </submittedName>
</protein>
<dbReference type="Proteomes" id="UP001169069">
    <property type="component" value="Unassembled WGS sequence"/>
</dbReference>
<proteinExistence type="predicted"/>
<dbReference type="EMBL" id="JAQIBD010000004">
    <property type="protein sequence ID" value="MDM5272615.1"/>
    <property type="molecule type" value="Genomic_DNA"/>
</dbReference>
<organism evidence="1 2">
    <name type="scientific">Sulfurovum zhangzhouensis</name>
    <dbReference type="NCBI Taxonomy" id="3019067"/>
    <lineage>
        <taxon>Bacteria</taxon>
        <taxon>Pseudomonadati</taxon>
        <taxon>Campylobacterota</taxon>
        <taxon>Epsilonproteobacteria</taxon>
        <taxon>Campylobacterales</taxon>
        <taxon>Sulfurovaceae</taxon>
        <taxon>Sulfurovum</taxon>
    </lineage>
</organism>
<comment type="caution">
    <text evidence="1">The sequence shown here is derived from an EMBL/GenBank/DDBJ whole genome shotgun (WGS) entry which is preliminary data.</text>
</comment>
<gene>
    <name evidence="1" type="ORF">PGH07_10575</name>
</gene>
<keyword evidence="2" id="KW-1185">Reference proteome</keyword>
<reference evidence="1" key="1">
    <citation type="submission" date="2023-01" db="EMBL/GenBank/DDBJ databases">
        <title>Sulfurovum sp. zt1-1 genome assembly.</title>
        <authorList>
            <person name="Wang J."/>
        </authorList>
    </citation>
    <scope>NUCLEOTIDE SEQUENCE</scope>
    <source>
        <strain evidence="1">Zt1-1</strain>
    </source>
</reference>